<reference evidence="4 5" key="1">
    <citation type="submission" date="2020-02" db="EMBL/GenBank/DDBJ databases">
        <title>Complete genome sequence of the novel Campylobacter species Candidatus Campylobacter infans.</title>
        <authorList>
            <person name="Duim B."/>
            <person name="Zomer A."/>
            <person name="van der Graaf L."/>
            <person name="Wagenaar J."/>
        </authorList>
    </citation>
    <scope>NUCLEOTIDE SEQUENCE [LARGE SCALE GENOMIC DNA]</scope>
    <source>
        <strain evidence="4 5">19S00001</strain>
    </source>
</reference>
<dbReference type="SUPFAM" id="SSF48452">
    <property type="entry name" value="TPR-like"/>
    <property type="match status" value="2"/>
</dbReference>
<evidence type="ECO:0000256" key="1">
    <source>
        <dbReference type="PROSITE-ProRule" id="PRU00339"/>
    </source>
</evidence>
<feature type="repeat" description="TPR" evidence="1">
    <location>
        <begin position="151"/>
        <end position="184"/>
    </location>
</feature>
<evidence type="ECO:0000313" key="5">
    <source>
        <dbReference type="Proteomes" id="UP000509414"/>
    </source>
</evidence>
<keyword evidence="1" id="KW-0802">TPR repeat</keyword>
<keyword evidence="3" id="KW-0472">Membrane</keyword>
<feature type="compositionally biased region" description="Basic and acidic residues" evidence="2">
    <location>
        <begin position="1"/>
        <end position="20"/>
    </location>
</feature>
<dbReference type="AlphaFoldDB" id="A0A7H9CI85"/>
<dbReference type="Proteomes" id="UP000509414">
    <property type="component" value="Chromosome"/>
</dbReference>
<proteinExistence type="predicted"/>
<dbReference type="KEGG" id="cinf:CINF_1331"/>
<gene>
    <name evidence="4" type="primary">pflB</name>
    <name evidence="4" type="ORF">CINF_1331</name>
</gene>
<name>A0A7H9CI85_9BACT</name>
<evidence type="ECO:0000313" key="4">
    <source>
        <dbReference type="EMBL" id="QLI05816.1"/>
    </source>
</evidence>
<feature type="region of interest" description="Disordered" evidence="2">
    <location>
        <begin position="1"/>
        <end position="29"/>
    </location>
</feature>
<dbReference type="SMART" id="SM00028">
    <property type="entry name" value="TPR"/>
    <property type="match status" value="3"/>
</dbReference>
<feature type="transmembrane region" description="Helical" evidence="3">
    <location>
        <begin position="65"/>
        <end position="87"/>
    </location>
</feature>
<evidence type="ECO:0000256" key="2">
    <source>
        <dbReference type="SAM" id="MobiDB-lite"/>
    </source>
</evidence>
<keyword evidence="3" id="KW-1133">Transmembrane helix</keyword>
<dbReference type="EMBL" id="CP049075">
    <property type="protein sequence ID" value="QLI05816.1"/>
    <property type="molecule type" value="Genomic_DNA"/>
</dbReference>
<keyword evidence="5" id="KW-1185">Reference proteome</keyword>
<accession>A0A7H9CI85</accession>
<protein>
    <submittedName>
        <fullName evidence="4">Proximal disk protein PflB</fullName>
    </submittedName>
</protein>
<keyword evidence="3" id="KW-0812">Transmembrane</keyword>
<dbReference type="RefSeq" id="WP_179974975.1">
    <property type="nucleotide sequence ID" value="NZ_CP049075.1"/>
</dbReference>
<dbReference type="InterPro" id="IPR019734">
    <property type="entry name" value="TPR_rpt"/>
</dbReference>
<organism evidence="4 5">
    <name type="scientific">Candidatus Campylobacter infans</name>
    <dbReference type="NCBI Taxonomy" id="2561898"/>
    <lineage>
        <taxon>Bacteria</taxon>
        <taxon>Pseudomonadati</taxon>
        <taxon>Campylobacterota</taxon>
        <taxon>Epsilonproteobacteria</taxon>
        <taxon>Campylobacterales</taxon>
        <taxon>Campylobacteraceae</taxon>
        <taxon>Campylobacter</taxon>
    </lineage>
</organism>
<dbReference type="InterPro" id="IPR011990">
    <property type="entry name" value="TPR-like_helical_dom_sf"/>
</dbReference>
<sequence>MDNKEEVVIIENNEKNEQESTKQNSIDESQEFIPLEELDTIKQSTISQEEQISHEPKEKKLNKRLIILISAGLLGAVLLVMILFLLLNKNEEPAQNEPPIQTEPVKPIENSYKIDKTRIEDMIKKANSLYENGDKFEALKIYENVAIYNEALSYYNLGVSQMNQEKFQDAITSFQKAITNHENTDVSALNAAVCALHLKDEKLFHHYLDIARAYLTKNSSGFLYYSALINYYRGYYIEALYILNSIKDNFYSNNALYLRSKILSMLRLDKDAINELNKVKDYNINLPLGLLNARMGNYHQALTHLNKIKEPDPKAQEAKLASTLILLKLGMYASAAQNLKELNDKNASIITSIYPIKTALKDDFFNLNAAQKSFREKDFFHKQSTYGILFYYTPYQVFNADQTIEYTQKGGISVFINQNKEADEYLKASGLISSVNAKLTKAISKVLSNELRSANKLFKELIKQYPNHHVLQFNLALSYAQLFDFANAYKHFITSYHLNPKNHLAGIYAVICAQVIHKDYRNLYNEVSDGINADDSLEQDNFYSTLLFFVRDNTGALNRWLDQDKAKDTLEHAFSYIASVMTNRKDESKKHSLVISKTLPNDLLSGLLEFLAYNEHSNIKEYAKNVQINFFNAKIDLSAIYGGSSIVREIFVKLLQISGLVDTFRNAVIQDLKLASADKIDGMRTTLAYLDLFSRHYDEAYEILNDLVHNKKENDAQTLFLAAAASVGAGHLHNGVAYLELAKLTNPTAPGNRVALGFLYHELGNIPAAISQYESLGNSDYLNRFFTFHLAE</sequence>
<dbReference type="Pfam" id="PF13432">
    <property type="entry name" value="TPR_16"/>
    <property type="match status" value="1"/>
</dbReference>
<dbReference type="PROSITE" id="PS50005">
    <property type="entry name" value="TPR"/>
    <property type="match status" value="1"/>
</dbReference>
<evidence type="ECO:0000256" key="3">
    <source>
        <dbReference type="SAM" id="Phobius"/>
    </source>
</evidence>
<dbReference type="Gene3D" id="1.25.40.10">
    <property type="entry name" value="Tetratricopeptide repeat domain"/>
    <property type="match status" value="4"/>
</dbReference>